<proteinExistence type="predicted"/>
<dbReference type="AlphaFoldDB" id="A0A329LS81"/>
<keyword evidence="1" id="KW-0812">Transmembrane</keyword>
<organism evidence="2 3">
    <name type="scientific">Paenibacillus contaminans</name>
    <dbReference type="NCBI Taxonomy" id="450362"/>
    <lineage>
        <taxon>Bacteria</taxon>
        <taxon>Bacillati</taxon>
        <taxon>Bacillota</taxon>
        <taxon>Bacilli</taxon>
        <taxon>Bacillales</taxon>
        <taxon>Paenibacillaceae</taxon>
        <taxon>Paenibacillus</taxon>
    </lineage>
</organism>
<dbReference type="RefSeq" id="WP_113036175.1">
    <property type="nucleotide sequence ID" value="NZ_QMFB01000042.1"/>
</dbReference>
<keyword evidence="3" id="KW-1185">Reference proteome</keyword>
<name>A0A329LS81_9BACL</name>
<protein>
    <recommendedName>
        <fullName evidence="4">DUF2269 domain-containing protein</fullName>
    </recommendedName>
</protein>
<feature type="transmembrane region" description="Helical" evidence="1">
    <location>
        <begin position="72"/>
        <end position="93"/>
    </location>
</feature>
<evidence type="ECO:0000256" key="1">
    <source>
        <dbReference type="SAM" id="Phobius"/>
    </source>
</evidence>
<reference evidence="2 3" key="1">
    <citation type="journal article" date="2009" name="Int. J. Syst. Evol. Microbiol.">
        <title>Paenibacillus contaminans sp. nov., isolated from a contaminated laboratory plate.</title>
        <authorList>
            <person name="Chou J.H."/>
            <person name="Lee J.H."/>
            <person name="Lin M.C."/>
            <person name="Chang P.S."/>
            <person name="Arun A.B."/>
            <person name="Young C.C."/>
            <person name="Chen W.M."/>
        </authorList>
    </citation>
    <scope>NUCLEOTIDE SEQUENCE [LARGE SCALE GENOMIC DNA]</scope>
    <source>
        <strain evidence="2 3">CKOBP-6</strain>
    </source>
</reference>
<evidence type="ECO:0000313" key="2">
    <source>
        <dbReference type="EMBL" id="RAV10589.1"/>
    </source>
</evidence>
<feature type="transmembrane region" description="Helical" evidence="1">
    <location>
        <begin position="6"/>
        <end position="25"/>
    </location>
</feature>
<accession>A0A329LS81</accession>
<dbReference type="Proteomes" id="UP000250369">
    <property type="component" value="Unassembled WGS sequence"/>
</dbReference>
<keyword evidence="1" id="KW-0472">Membrane</keyword>
<sequence>MVRFILFLHLLGGIGMGFYLILPFLAMRISTLSASVREGYVHSLRAANRIGQILLIVQFLTGGYLISKADVSTPWIVQVIILFVVIGGITGMLGKPMRLIQQQAGGGGEVDNSITNRFVVFSSIAGVLFLALIVLMFYSF</sequence>
<dbReference type="OrthoDB" id="2886943at2"/>
<keyword evidence="1" id="KW-1133">Transmembrane helix</keyword>
<feature type="transmembrane region" description="Helical" evidence="1">
    <location>
        <begin position="118"/>
        <end position="138"/>
    </location>
</feature>
<gene>
    <name evidence="2" type="ORF">DQG23_37555</name>
</gene>
<evidence type="ECO:0008006" key="4">
    <source>
        <dbReference type="Google" id="ProtNLM"/>
    </source>
</evidence>
<dbReference type="EMBL" id="QMFB01000042">
    <property type="protein sequence ID" value="RAV10589.1"/>
    <property type="molecule type" value="Genomic_DNA"/>
</dbReference>
<comment type="caution">
    <text evidence="2">The sequence shown here is derived from an EMBL/GenBank/DDBJ whole genome shotgun (WGS) entry which is preliminary data.</text>
</comment>
<evidence type="ECO:0000313" key="3">
    <source>
        <dbReference type="Proteomes" id="UP000250369"/>
    </source>
</evidence>